<gene>
    <name evidence="5" type="ORF">JXQ802_LOCUS30628</name>
</gene>
<evidence type="ECO:0000256" key="1">
    <source>
        <dbReference type="ARBA" id="ARBA00022737"/>
    </source>
</evidence>
<evidence type="ECO:0000256" key="2">
    <source>
        <dbReference type="ARBA" id="ARBA00023043"/>
    </source>
</evidence>
<proteinExistence type="predicted"/>
<evidence type="ECO:0000313" key="6">
    <source>
        <dbReference type="Proteomes" id="UP000663870"/>
    </source>
</evidence>
<name>A0A815F0H1_9BILA</name>
<dbReference type="AlphaFoldDB" id="A0A815F0H1"/>
<organism evidence="5 6">
    <name type="scientific">Rotaria sordida</name>
    <dbReference type="NCBI Taxonomy" id="392033"/>
    <lineage>
        <taxon>Eukaryota</taxon>
        <taxon>Metazoa</taxon>
        <taxon>Spiralia</taxon>
        <taxon>Gnathifera</taxon>
        <taxon>Rotifera</taxon>
        <taxon>Eurotatoria</taxon>
        <taxon>Bdelloidea</taxon>
        <taxon>Philodinida</taxon>
        <taxon>Philodinidae</taxon>
        <taxon>Rotaria</taxon>
    </lineage>
</organism>
<protein>
    <submittedName>
        <fullName evidence="5">Uncharacterized protein</fullName>
    </submittedName>
</protein>
<dbReference type="Gene3D" id="1.25.40.20">
    <property type="entry name" value="Ankyrin repeat-containing domain"/>
    <property type="match status" value="3"/>
</dbReference>
<feature type="compositionally biased region" description="Polar residues" evidence="4">
    <location>
        <begin position="681"/>
        <end position="693"/>
    </location>
</feature>
<dbReference type="EMBL" id="CAJNOL010001253">
    <property type="protein sequence ID" value="CAF1322671.1"/>
    <property type="molecule type" value="Genomic_DNA"/>
</dbReference>
<dbReference type="PANTHER" id="PTHR24198">
    <property type="entry name" value="ANKYRIN REPEAT AND PROTEIN KINASE DOMAIN-CONTAINING PROTEIN"/>
    <property type="match status" value="1"/>
</dbReference>
<feature type="repeat" description="ANK" evidence="3">
    <location>
        <begin position="271"/>
        <end position="303"/>
    </location>
</feature>
<feature type="repeat" description="ANK" evidence="3">
    <location>
        <begin position="354"/>
        <end position="386"/>
    </location>
</feature>
<feature type="region of interest" description="Disordered" evidence="4">
    <location>
        <begin position="679"/>
        <end position="704"/>
    </location>
</feature>
<keyword evidence="1" id="KW-0677">Repeat</keyword>
<dbReference type="PROSITE" id="PS50088">
    <property type="entry name" value="ANK_REPEAT"/>
    <property type="match status" value="4"/>
</dbReference>
<feature type="repeat" description="ANK" evidence="3">
    <location>
        <begin position="238"/>
        <end position="270"/>
    </location>
</feature>
<dbReference type="PROSITE" id="PS50297">
    <property type="entry name" value="ANK_REP_REGION"/>
    <property type="match status" value="3"/>
</dbReference>
<dbReference type="PANTHER" id="PTHR24198:SF165">
    <property type="entry name" value="ANKYRIN REPEAT-CONTAINING PROTEIN-RELATED"/>
    <property type="match status" value="1"/>
</dbReference>
<dbReference type="InterPro" id="IPR036770">
    <property type="entry name" value="Ankyrin_rpt-contain_sf"/>
</dbReference>
<dbReference type="Proteomes" id="UP000663870">
    <property type="component" value="Unassembled WGS sequence"/>
</dbReference>
<accession>A0A815F0H1</accession>
<reference evidence="5" key="1">
    <citation type="submission" date="2021-02" db="EMBL/GenBank/DDBJ databases">
        <authorList>
            <person name="Nowell W R."/>
        </authorList>
    </citation>
    <scope>NUCLEOTIDE SEQUENCE</scope>
</reference>
<dbReference type="Pfam" id="PF13637">
    <property type="entry name" value="Ank_4"/>
    <property type="match status" value="1"/>
</dbReference>
<keyword evidence="2 3" id="KW-0040">ANK repeat</keyword>
<feature type="repeat" description="ANK" evidence="3">
    <location>
        <begin position="65"/>
        <end position="97"/>
    </location>
</feature>
<evidence type="ECO:0000256" key="4">
    <source>
        <dbReference type="SAM" id="MobiDB-lite"/>
    </source>
</evidence>
<keyword evidence="6" id="KW-1185">Reference proteome</keyword>
<dbReference type="Pfam" id="PF12796">
    <property type="entry name" value="Ank_2"/>
    <property type="match status" value="3"/>
</dbReference>
<feature type="region of interest" description="Disordered" evidence="4">
    <location>
        <begin position="784"/>
        <end position="811"/>
    </location>
</feature>
<comment type="caution">
    <text evidence="5">The sequence shown here is derived from an EMBL/GenBank/DDBJ whole genome shotgun (WGS) entry which is preliminary data.</text>
</comment>
<dbReference type="InterPro" id="IPR002110">
    <property type="entry name" value="Ankyrin_rpt"/>
</dbReference>
<dbReference type="SMART" id="SM00248">
    <property type="entry name" value="ANK"/>
    <property type="match status" value="11"/>
</dbReference>
<sequence length="1126" mass="129263">MSLFEACQKVDIEQVKYLIEQKFNINKLNEQGRTALHYCCDHENIDCARLLLENDKSIINIKDNEGFSALHLACLNGNLIMVKYFCEQGADVTLVDNEFHSLIHWITVCGHVDLFDILVQYQTPIHTSDIYGAFPIHYASQLCGNNDPIKNLTILKKLIDNNADVNCLDEQKRTPFIWAASANAIDALRILYKAGANPLHADKDSLTALHCAATCGHLSCIRMLIELYGCSLESEDINGCTPLFYAITFEHLNVCRVLLHLKANPNHKDHRGRTPSHCAALKGNINCLKCLIEHNADIWIKNKRGDYPIHEAINSISVSKFRNEKNDQLQRECLDFVRFILQLYPKKVNIQNSEHRTFLHLAANFGDVTMCKILIECGARVNSFIQTTAGNFLTPYDLARIRHQDKCAEYLVYNHGGQRGNLLAHILARRIQKYFRQYKMKKPLIENQQRKTLNKIFRTNNNNNNNNRNSFISENLSSQSTNKLISTKNPTDHLLNQAKLCLHNKIIDDQCKELKINSSKSQIYLINNSKEEKQTAKQRRHIFAEFKTTMKSINCSDEHESNSLQRIIIHPSNSITTSVKLYERHKLIAEELFKIKEARIHNHSIIINRRLYKILIENAFNPQNRSIDEIEKYLETLLKAYETELESIRKRTKVIEYTVYILENVLKLTMKNTEIDDSIDNTDIPNTTTGNRSTKNKPAPKAPTDETQILIKTSENKRKAPKIPITTNIDVYERTDETEARDILEKENNFQESSIFDQEIPVKSKKKRAPKFEIPNENDELIPIEETITKKKSKAPKPPINDYDDDDNDSQNIETLSMDLLESSMDIKPKKKKSKKSKLLTETFSTSFDDLNITNLDEIYSPDQEIDVNTNDIIPIDDIENVQSSENNTNEYETAIINAYSNLASNVHFSQYFGDEWRIAYLPKPARTDEKSLIRKILPGGNKDEKSPKKTTAPKGGILTRLRNGVSTLVRDENNMLFGERSNIEKRDYGDDPDDIDTDNLNRYAQKLRDLEDRDREINPEYLVLRDGKTLYAVHESDADGTVKLAKRKPIFDRFADQKINDQSGKKTILSRLKSSFSRSKDIDDNDSQSLKLDGDTSNTRLQRKSSKKSFGDDINMVAYDDLGMD</sequence>
<evidence type="ECO:0000256" key="3">
    <source>
        <dbReference type="PROSITE-ProRule" id="PRU00023"/>
    </source>
</evidence>
<feature type="compositionally biased region" description="Polar residues" evidence="4">
    <location>
        <begin position="1088"/>
        <end position="1101"/>
    </location>
</feature>
<evidence type="ECO:0000313" key="5">
    <source>
        <dbReference type="EMBL" id="CAF1322671.1"/>
    </source>
</evidence>
<dbReference type="SUPFAM" id="SSF48403">
    <property type="entry name" value="Ankyrin repeat"/>
    <property type="match status" value="1"/>
</dbReference>
<feature type="region of interest" description="Disordered" evidence="4">
    <location>
        <begin position="1080"/>
        <end position="1109"/>
    </location>
</feature>